<evidence type="ECO:0000256" key="5">
    <source>
        <dbReference type="ARBA" id="ARBA00026071"/>
    </source>
</evidence>
<comment type="function">
    <text evidence="4">Non-catalytic component of the proteasome, a multicatalytic proteinase complex which is characterized by its ability to cleave peptides with Arg, Phe, Tyr, Leu, and Glu adjacent to the leaving group at neutral or slightly basic pH. The proteasome has an ATP-dependent proteolytic activity.</text>
</comment>
<protein>
    <recommendedName>
        <fullName evidence="6">Proteasome subunit beta</fullName>
    </recommendedName>
</protein>
<comment type="similarity">
    <text evidence="6">Belongs to the peptidase T1B family.</text>
</comment>
<dbReference type="SUPFAM" id="SSF56235">
    <property type="entry name" value="N-terminal nucleophile aminohydrolases (Ntn hydrolases)"/>
    <property type="match status" value="1"/>
</dbReference>
<reference evidence="7" key="1">
    <citation type="submission" date="2016-11" db="EMBL/GenBank/DDBJ databases">
        <title>Venom-gland transcriptomics and venom proteomics of the black-back scorpion (Hadrurus spadix) reveal detectability challenges and an unexplored realm of animal toxin diversity.</title>
        <authorList>
            <person name="Rokyta D.R."/>
            <person name="Ward M.J."/>
        </authorList>
    </citation>
    <scope>NUCLEOTIDE SEQUENCE</scope>
    <source>
        <tissue evidence="7">Venom gland</tissue>
    </source>
</reference>
<dbReference type="FunFam" id="3.60.20.10:FF:000014">
    <property type="entry name" value="Proteasome subunit beta type-7"/>
    <property type="match status" value="1"/>
</dbReference>
<dbReference type="PROSITE" id="PS51476">
    <property type="entry name" value="PROTEASOME_BETA_2"/>
    <property type="match status" value="1"/>
</dbReference>
<dbReference type="AlphaFoldDB" id="A0A1W7R9W2"/>
<dbReference type="InterPro" id="IPR016050">
    <property type="entry name" value="Proteasome_bsu_CS"/>
</dbReference>
<evidence type="ECO:0000256" key="2">
    <source>
        <dbReference type="ARBA" id="ARBA00022942"/>
    </source>
</evidence>
<dbReference type="InterPro" id="IPR023333">
    <property type="entry name" value="Proteasome_suB-type"/>
</dbReference>
<dbReference type="GO" id="GO:0051603">
    <property type="term" value="P:proteolysis involved in protein catabolic process"/>
    <property type="evidence" value="ECO:0007669"/>
    <property type="project" value="InterPro"/>
</dbReference>
<evidence type="ECO:0000256" key="6">
    <source>
        <dbReference type="PIRNR" id="PIRNR001213"/>
    </source>
</evidence>
<evidence type="ECO:0000256" key="1">
    <source>
        <dbReference type="ARBA" id="ARBA00022490"/>
    </source>
</evidence>
<evidence type="ECO:0000256" key="3">
    <source>
        <dbReference type="ARBA" id="ARBA00023242"/>
    </source>
</evidence>
<dbReference type="PROSITE" id="PS00854">
    <property type="entry name" value="PROTEASOME_BETA_1"/>
    <property type="match status" value="1"/>
</dbReference>
<sequence>MAGIVSERILSDVQESFSFHGCTKSKWDGIDFEQKRTLTPITTGTSVLGMVFDGGVIIAGDMLGSYGSLARFRNCQRVIKVNDNIIFGASGDYADFQFVRSLIEDKVIEEESYHDGFSLKPKSLHCWLTRILYNRRSKFDPLWNTFIVGGIQDGEPFLGQVDKIGTCFETPTVATGLGAYIAQPILRGLYEQKGKVSLQEAKEAIERCMTILFYRDARSFHKYHLGIVTKDSATVEGPFELKTNWDIGLLIKGYN</sequence>
<dbReference type="GO" id="GO:0019774">
    <property type="term" value="C:proteasome core complex, beta-subunit complex"/>
    <property type="evidence" value="ECO:0007669"/>
    <property type="project" value="UniProtKB-UniRule"/>
</dbReference>
<dbReference type="Pfam" id="PF00227">
    <property type="entry name" value="Proteasome"/>
    <property type="match status" value="1"/>
</dbReference>
<dbReference type="InterPro" id="IPR001353">
    <property type="entry name" value="Proteasome_sua/b"/>
</dbReference>
<keyword evidence="1 6" id="KW-0963">Cytoplasm</keyword>
<dbReference type="GO" id="GO:0005737">
    <property type="term" value="C:cytoplasm"/>
    <property type="evidence" value="ECO:0007669"/>
    <property type="project" value="UniProtKB-SubCell"/>
</dbReference>
<keyword evidence="3 6" id="KW-0539">Nucleus</keyword>
<comment type="subunit">
    <text evidence="5">The 26S proteasome consists of a 20S proteasome core and two 19S regulatory subunits. The 20S proteasome core is composed of 28 subunits that are arranged in four stacked rings, resulting in a barrel-shaped structure. The two end rings are each formed by seven alpha subunits, and the two central rings are each formed by seven beta subunits. The catalytic chamber with the active sites is on the inside of the barrel.</text>
</comment>
<comment type="subcellular location">
    <subcellularLocation>
        <location evidence="6">Cytoplasm</location>
    </subcellularLocation>
    <subcellularLocation>
        <location evidence="6">Nucleus</location>
    </subcellularLocation>
</comment>
<keyword evidence="2 6" id="KW-0647">Proteasome</keyword>
<dbReference type="GO" id="GO:0005634">
    <property type="term" value="C:nucleus"/>
    <property type="evidence" value="ECO:0007669"/>
    <property type="project" value="UniProtKB-SubCell"/>
</dbReference>
<dbReference type="InterPro" id="IPR016295">
    <property type="entry name" value="Proteasome_beta4"/>
</dbReference>
<dbReference type="CDD" id="cd03760">
    <property type="entry name" value="proteasome_beta_type_4"/>
    <property type="match status" value="1"/>
</dbReference>
<dbReference type="EMBL" id="GFAH01000458">
    <property type="protein sequence ID" value="JAV47931.1"/>
    <property type="molecule type" value="Transcribed_RNA"/>
</dbReference>
<accession>A0A1W7R9W2</accession>
<organism evidence="7">
    <name type="scientific">Hadrurus spadix</name>
    <dbReference type="NCBI Taxonomy" id="141984"/>
    <lineage>
        <taxon>Eukaryota</taxon>
        <taxon>Metazoa</taxon>
        <taxon>Ecdysozoa</taxon>
        <taxon>Arthropoda</taxon>
        <taxon>Chelicerata</taxon>
        <taxon>Arachnida</taxon>
        <taxon>Scorpiones</taxon>
        <taxon>Iurida</taxon>
        <taxon>Iuroidea</taxon>
        <taxon>Hadrurus</taxon>
    </lineage>
</organism>
<dbReference type="PANTHER" id="PTHR32194:SF6">
    <property type="entry name" value="PROTEASOME SUBUNIT BETA"/>
    <property type="match status" value="1"/>
</dbReference>
<proteinExistence type="inferred from homology"/>
<dbReference type="Gene3D" id="3.60.20.10">
    <property type="entry name" value="Glutamine Phosphoribosylpyrophosphate, subunit 1, domain 1"/>
    <property type="match status" value="1"/>
</dbReference>
<dbReference type="PANTHER" id="PTHR32194">
    <property type="entry name" value="METALLOPROTEASE TLDD"/>
    <property type="match status" value="1"/>
</dbReference>
<evidence type="ECO:0000256" key="4">
    <source>
        <dbReference type="ARBA" id="ARBA00024953"/>
    </source>
</evidence>
<dbReference type="PIRSF" id="PIRSF001213">
    <property type="entry name" value="Psome_endopept_beta"/>
    <property type="match status" value="1"/>
</dbReference>
<evidence type="ECO:0000313" key="7">
    <source>
        <dbReference type="EMBL" id="JAV47931.1"/>
    </source>
</evidence>
<name>A0A1W7R9W2_9SCOR</name>
<dbReference type="InterPro" id="IPR029055">
    <property type="entry name" value="Ntn_hydrolases_N"/>
</dbReference>